<accession>F0VPE6</accession>
<evidence type="ECO:0000313" key="3">
    <source>
        <dbReference type="EMBL" id="CEL70334.1"/>
    </source>
</evidence>
<proteinExistence type="predicted"/>
<organism evidence="2 4">
    <name type="scientific">Neospora caninum (strain Liverpool)</name>
    <dbReference type="NCBI Taxonomy" id="572307"/>
    <lineage>
        <taxon>Eukaryota</taxon>
        <taxon>Sar</taxon>
        <taxon>Alveolata</taxon>
        <taxon>Apicomplexa</taxon>
        <taxon>Conoidasida</taxon>
        <taxon>Coccidia</taxon>
        <taxon>Eucoccidiorida</taxon>
        <taxon>Eimeriorina</taxon>
        <taxon>Sarcocystidae</taxon>
        <taxon>Neospora</taxon>
    </lineage>
</organism>
<evidence type="ECO:0000313" key="4">
    <source>
        <dbReference type="Proteomes" id="UP000007494"/>
    </source>
</evidence>
<gene>
    <name evidence="3" type="ORF">BN1204_060170</name>
    <name evidence="2" type="ORF">NCLIV_060170</name>
</gene>
<feature type="compositionally biased region" description="Basic residues" evidence="1">
    <location>
        <begin position="130"/>
        <end position="150"/>
    </location>
</feature>
<evidence type="ECO:0000256" key="1">
    <source>
        <dbReference type="SAM" id="MobiDB-lite"/>
    </source>
</evidence>
<name>F0VPE6_NEOCL</name>
<feature type="compositionally biased region" description="Low complexity" evidence="1">
    <location>
        <begin position="72"/>
        <end position="91"/>
    </location>
</feature>
<keyword evidence="4" id="KW-1185">Reference proteome</keyword>
<feature type="compositionally biased region" description="Basic and acidic residues" evidence="1">
    <location>
        <begin position="442"/>
        <end position="452"/>
    </location>
</feature>
<reference evidence="4" key="3">
    <citation type="journal article" date="2012" name="PLoS Pathog.">
        <title>Comparative genomics of the apicomplexan parasites Toxoplasma gondii and Neospora caninum: Coccidia differing in host range and transmission strategy.</title>
        <authorList>
            <person name="Reid A.J."/>
            <person name="Vermont S.J."/>
            <person name="Cotton J.A."/>
            <person name="Harris D."/>
            <person name="Hill-Cawthorne G.A."/>
            <person name="Konen-Waisman S."/>
            <person name="Latham S.M."/>
            <person name="Mourier T."/>
            <person name="Norton R."/>
            <person name="Quail M.A."/>
            <person name="Sanders M."/>
            <person name="Shanmugam D."/>
            <person name="Sohal A."/>
            <person name="Wasmuth J.D."/>
            <person name="Brunk B."/>
            <person name="Grigg M.E."/>
            <person name="Howard J.C."/>
            <person name="Parkinson J."/>
            <person name="Roos D.S."/>
            <person name="Trees A.J."/>
            <person name="Berriman M."/>
            <person name="Pain A."/>
            <person name="Wastling J.M."/>
        </authorList>
    </citation>
    <scope>NUCLEOTIDE SEQUENCE [LARGE SCALE GENOMIC DNA]</scope>
    <source>
        <strain evidence="4">Liverpool</strain>
    </source>
</reference>
<feature type="region of interest" description="Disordered" evidence="1">
    <location>
        <begin position="280"/>
        <end position="573"/>
    </location>
</feature>
<feature type="compositionally biased region" description="Basic residues" evidence="1">
    <location>
        <begin position="548"/>
        <end position="564"/>
    </location>
</feature>
<dbReference type="Proteomes" id="UP000007494">
    <property type="component" value="Chromosome XI"/>
</dbReference>
<feature type="compositionally biased region" description="Basic and acidic residues" evidence="1">
    <location>
        <begin position="286"/>
        <end position="300"/>
    </location>
</feature>
<feature type="compositionally biased region" description="Basic residues" evidence="1">
    <location>
        <begin position="409"/>
        <end position="437"/>
    </location>
</feature>
<feature type="region of interest" description="Disordered" evidence="1">
    <location>
        <begin position="591"/>
        <end position="689"/>
    </location>
</feature>
<reference evidence="3" key="4">
    <citation type="journal article" date="2015" name="PLoS ONE">
        <title>Comprehensive Evaluation of Toxoplasma gondii VEG and Neospora caninum LIV Genomes with Tachyzoite Stage Transcriptome and Proteome Defines Novel Transcript Features.</title>
        <authorList>
            <person name="Ramaprasad A."/>
            <person name="Mourier T."/>
            <person name="Naeem R."/>
            <person name="Malas T.B."/>
            <person name="Moussa E."/>
            <person name="Panigrahi A."/>
            <person name="Vermont S.J."/>
            <person name="Otto T.D."/>
            <person name="Wastling J."/>
            <person name="Pain A."/>
        </authorList>
    </citation>
    <scope>NUCLEOTIDE SEQUENCE</scope>
    <source>
        <strain evidence="3">Liverpool</strain>
    </source>
</reference>
<feature type="compositionally biased region" description="Basic residues" evidence="1">
    <location>
        <begin position="167"/>
        <end position="179"/>
    </location>
</feature>
<dbReference type="InParanoid" id="F0VPE6"/>
<dbReference type="GeneID" id="13441005"/>
<dbReference type="RefSeq" id="XP_003885620.1">
    <property type="nucleotide sequence ID" value="XM_003885571.1"/>
</dbReference>
<dbReference type="AlphaFoldDB" id="F0VPE6"/>
<protein>
    <submittedName>
        <fullName evidence="2">Uncharacterized protein</fullName>
    </submittedName>
</protein>
<evidence type="ECO:0000313" key="2">
    <source>
        <dbReference type="EMBL" id="CBZ55592.1"/>
    </source>
</evidence>
<sequence length="689" mass="75495">MGFSVVVAPRRGGVCGLVALALFVLSRDFAFDSSAIPSSALPSEASTSGRVRASIATASRGAFPFPSLLSVTASEEAPEETPSQPPQESTEGTLSQDSAPESTAAAPSRHWRQRRRGRENNRERGPNPRGPRHGHDKPTKHGRRGRRGRGPRGGASDEGPFFAPHFGWKRHHSHHSEKRKGRELVRGRAPGDGSSEAPELGHGAALVSQDSRDFSSDYTRGFPSTEGERSGSSEDLPPLPPGHPFAEVAEIVATLMQDTSVVSDPDLDQLRKVQQVLRAEQRHRRTLQERRQAERLEQAEHSAASLLSALQYMSQPRDLPGHQGLPPAQRQERGYRGPHGPPDTALPAPGAPKFPSSHFPQARPPAGPHGGRRGRRHGDSYFADGERHPARPARPAGDQSEESADSRMPHHRSRDRHPFHGRHGSPSHRGHRAHGPHSSHGFPRDAGDEVHRTFARRFNPEESETPFSPHHPVPHHRWKDSAEPKGHPFGPGMPRHGVEERPSHSDRRFGPHGHRGHHASRERSAARRHSPPMDDSEGSVSDDCHGHGCPHRHRSGVPHHRSRFPPHDKHGPVRRARVSLPTAEEFQEFFASTQHNKSFREPRPGQPQRHGLGPFFHGHPKPSRYPHPGFGHGPQGNVEVEPSVETPGADIVGPAPPSETENPMEPLGPEAFAGPRTVVAAQAPSEETL</sequence>
<feature type="region of interest" description="Disordered" evidence="1">
    <location>
        <begin position="72"/>
        <end position="245"/>
    </location>
</feature>
<reference evidence="2" key="1">
    <citation type="submission" date="2011-02" db="EMBL/GenBank/DDBJ databases">
        <authorList>
            <person name="Aslett M."/>
        </authorList>
    </citation>
    <scope>NUCLEOTIDE SEQUENCE</scope>
    <source>
        <strain evidence="2">Liverpool</strain>
    </source>
</reference>
<reference evidence="2" key="2">
    <citation type="submission" date="2011-03" db="EMBL/GenBank/DDBJ databases">
        <title>Comparative genomics and transcriptomics of Neospora caninum and Toxoplasma gondii.</title>
        <authorList>
            <person name="Reid A.J."/>
            <person name="Sohal A."/>
            <person name="Harris D."/>
            <person name="Quail M."/>
            <person name="Sanders M."/>
            <person name="Berriman M."/>
            <person name="Wastling J.M."/>
            <person name="Pain A."/>
        </authorList>
    </citation>
    <scope>NUCLEOTIDE SEQUENCE</scope>
    <source>
        <strain evidence="2">Liverpool</strain>
    </source>
</reference>
<feature type="compositionally biased region" description="Polar residues" evidence="1">
    <location>
        <begin position="92"/>
        <end position="101"/>
    </location>
</feature>
<dbReference type="EMBL" id="LN714486">
    <property type="protein sequence ID" value="CEL70334.1"/>
    <property type="molecule type" value="Genomic_DNA"/>
</dbReference>
<dbReference type="EMBL" id="FR823392">
    <property type="protein sequence ID" value="CBZ55592.1"/>
    <property type="molecule type" value="Genomic_DNA"/>
</dbReference>
<dbReference type="VEuPathDB" id="ToxoDB:NCLIV_060170"/>
<feature type="compositionally biased region" description="Basic and acidic residues" evidence="1">
    <location>
        <begin position="496"/>
        <end position="509"/>
    </location>
</feature>